<gene>
    <name evidence="3" type="ORF">MKW98_019684</name>
</gene>
<dbReference type="InterPro" id="IPR036908">
    <property type="entry name" value="RlpA-like_sf"/>
</dbReference>
<dbReference type="PANTHER" id="PTHR47480">
    <property type="entry name" value="EG45-LIKE DOMAIN CONTAINING PROTEIN"/>
    <property type="match status" value="1"/>
</dbReference>
<dbReference type="InterPro" id="IPR007112">
    <property type="entry name" value="Expansin/allergen_DPBB_dom"/>
</dbReference>
<evidence type="ECO:0000313" key="3">
    <source>
        <dbReference type="EMBL" id="KAI3875111.1"/>
    </source>
</evidence>
<dbReference type="Proteomes" id="UP001202328">
    <property type="component" value="Unassembled WGS sequence"/>
</dbReference>
<dbReference type="SUPFAM" id="SSF50685">
    <property type="entry name" value="Barwin-like endoglucanases"/>
    <property type="match status" value="1"/>
</dbReference>
<name>A0AAD4S8Q8_9MAGN</name>
<feature type="chain" id="PRO_5042277268" description="Expansin-like EG45 domain-containing protein" evidence="1">
    <location>
        <begin position="27"/>
        <end position="141"/>
    </location>
</feature>
<dbReference type="Pfam" id="PF03330">
    <property type="entry name" value="DPBB_1"/>
    <property type="match status" value="1"/>
</dbReference>
<sequence length="141" mass="15216">MTKSHHHHQLLHFLFIITNFFDFSRADVGTATRYSPPYLPTACYSTDVSQFPANNQFASAGEGIWDNGASCGRQYLVRCISASAQGVCILGVTIAVTIVDRGVSSVSYPIVANTTMTLSAATFAMIADASASEINIEFQQI</sequence>
<dbReference type="Gene3D" id="2.40.40.10">
    <property type="entry name" value="RlpA-like domain"/>
    <property type="match status" value="1"/>
</dbReference>
<keyword evidence="4" id="KW-1185">Reference proteome</keyword>
<evidence type="ECO:0000256" key="1">
    <source>
        <dbReference type="SAM" id="SignalP"/>
    </source>
</evidence>
<dbReference type="PANTHER" id="PTHR47480:SF1">
    <property type="entry name" value="EG45-LIKE DOMAIN CONTAINING PROTEIN 1"/>
    <property type="match status" value="1"/>
</dbReference>
<feature type="signal peptide" evidence="1">
    <location>
        <begin position="1"/>
        <end position="26"/>
    </location>
</feature>
<evidence type="ECO:0000259" key="2">
    <source>
        <dbReference type="PROSITE" id="PS50842"/>
    </source>
</evidence>
<keyword evidence="1" id="KW-0732">Signal</keyword>
<dbReference type="InterPro" id="IPR009009">
    <property type="entry name" value="RlpA-like_DPBB"/>
</dbReference>
<accession>A0AAD4S8Q8</accession>
<feature type="domain" description="Expansin-like EG45" evidence="2">
    <location>
        <begin position="40"/>
        <end position="141"/>
    </location>
</feature>
<proteinExistence type="predicted"/>
<dbReference type="EMBL" id="JAJJMB010012638">
    <property type="protein sequence ID" value="KAI3875111.1"/>
    <property type="molecule type" value="Genomic_DNA"/>
</dbReference>
<reference evidence="3" key="1">
    <citation type="submission" date="2022-04" db="EMBL/GenBank/DDBJ databases">
        <title>A functionally conserved STORR gene fusion in Papaver species that diverged 16.8 million years ago.</title>
        <authorList>
            <person name="Catania T."/>
        </authorList>
    </citation>
    <scope>NUCLEOTIDE SEQUENCE</scope>
    <source>
        <strain evidence="3">S-188037</strain>
    </source>
</reference>
<dbReference type="PROSITE" id="PS50842">
    <property type="entry name" value="EXPANSIN_EG45"/>
    <property type="match status" value="1"/>
</dbReference>
<comment type="caution">
    <text evidence="3">The sequence shown here is derived from an EMBL/GenBank/DDBJ whole genome shotgun (WGS) entry which is preliminary data.</text>
</comment>
<organism evidence="3 4">
    <name type="scientific">Papaver atlanticum</name>
    <dbReference type="NCBI Taxonomy" id="357466"/>
    <lineage>
        <taxon>Eukaryota</taxon>
        <taxon>Viridiplantae</taxon>
        <taxon>Streptophyta</taxon>
        <taxon>Embryophyta</taxon>
        <taxon>Tracheophyta</taxon>
        <taxon>Spermatophyta</taxon>
        <taxon>Magnoliopsida</taxon>
        <taxon>Ranunculales</taxon>
        <taxon>Papaveraceae</taxon>
        <taxon>Papaveroideae</taxon>
        <taxon>Papaver</taxon>
    </lineage>
</organism>
<dbReference type="CDD" id="cd22269">
    <property type="entry name" value="DPBB_EG45-like"/>
    <property type="match status" value="1"/>
</dbReference>
<protein>
    <recommendedName>
        <fullName evidence="2">Expansin-like EG45 domain-containing protein</fullName>
    </recommendedName>
</protein>
<evidence type="ECO:0000313" key="4">
    <source>
        <dbReference type="Proteomes" id="UP001202328"/>
    </source>
</evidence>
<dbReference type="AlphaFoldDB" id="A0AAD4S8Q8"/>